<evidence type="ECO:0000313" key="8">
    <source>
        <dbReference type="Proteomes" id="UP000034164"/>
    </source>
</evidence>
<accession>A0A0G2HW49</accession>
<evidence type="ECO:0000313" key="7">
    <source>
        <dbReference type="EMBL" id="KKZ61985.1"/>
    </source>
</evidence>
<evidence type="ECO:0000256" key="5">
    <source>
        <dbReference type="SAM" id="Phobius"/>
    </source>
</evidence>
<dbReference type="InterPro" id="IPR013057">
    <property type="entry name" value="AA_transpt_TM"/>
</dbReference>
<evidence type="ECO:0000256" key="2">
    <source>
        <dbReference type="ARBA" id="ARBA00022692"/>
    </source>
</evidence>
<dbReference type="EMBL" id="LCZI01001196">
    <property type="protein sequence ID" value="KKZ61985.1"/>
    <property type="molecule type" value="Genomic_DNA"/>
</dbReference>
<keyword evidence="3 5" id="KW-1133">Transmembrane helix</keyword>
<name>A0A0G2HW49_9EURO</name>
<evidence type="ECO:0000256" key="4">
    <source>
        <dbReference type="ARBA" id="ARBA00023136"/>
    </source>
</evidence>
<dbReference type="Pfam" id="PF01490">
    <property type="entry name" value="Aa_trans"/>
    <property type="match status" value="1"/>
</dbReference>
<dbReference type="AlphaFoldDB" id="A0A0G2HW49"/>
<dbReference type="Proteomes" id="UP000034164">
    <property type="component" value="Unassembled WGS sequence"/>
</dbReference>
<dbReference type="VEuPathDB" id="FungiDB:EMCG_03542"/>
<sequence>MGPFLNISYTFIGQVTLPSFVAEMKNSKEFNKSLYVVTIAETIVFSIVGSVVYAYTANQYMTSPAFDDRQRL</sequence>
<organism evidence="7 8">
    <name type="scientific">[Emmonsia] crescens</name>
    <dbReference type="NCBI Taxonomy" id="73230"/>
    <lineage>
        <taxon>Eukaryota</taxon>
        <taxon>Fungi</taxon>
        <taxon>Dikarya</taxon>
        <taxon>Ascomycota</taxon>
        <taxon>Pezizomycotina</taxon>
        <taxon>Eurotiomycetes</taxon>
        <taxon>Eurotiomycetidae</taxon>
        <taxon>Onygenales</taxon>
        <taxon>Ajellomycetaceae</taxon>
        <taxon>Emergomyces</taxon>
    </lineage>
</organism>
<comment type="caution">
    <text evidence="7">The sequence shown here is derived from an EMBL/GenBank/DDBJ whole genome shotgun (WGS) entry which is preliminary data.</text>
</comment>
<feature type="transmembrane region" description="Helical" evidence="5">
    <location>
        <begin position="34"/>
        <end position="55"/>
    </location>
</feature>
<proteinExistence type="predicted"/>
<gene>
    <name evidence="7" type="ORF">EMCG_03542</name>
</gene>
<reference evidence="8" key="1">
    <citation type="journal article" date="2015" name="PLoS Genet.">
        <title>The dynamic genome and transcriptome of the human fungal pathogen Blastomyces and close relative Emmonsia.</title>
        <authorList>
            <person name="Munoz J.F."/>
            <person name="Gauthier G.M."/>
            <person name="Desjardins C.A."/>
            <person name="Gallo J.E."/>
            <person name="Holder J."/>
            <person name="Sullivan T.D."/>
            <person name="Marty A.J."/>
            <person name="Carmen J.C."/>
            <person name="Chen Z."/>
            <person name="Ding L."/>
            <person name="Gujja S."/>
            <person name="Magrini V."/>
            <person name="Misas E."/>
            <person name="Mitreva M."/>
            <person name="Priest M."/>
            <person name="Saif S."/>
            <person name="Whiston E.A."/>
            <person name="Young S."/>
            <person name="Zeng Q."/>
            <person name="Goldman W.E."/>
            <person name="Mardis E.R."/>
            <person name="Taylor J.W."/>
            <person name="McEwen J.G."/>
            <person name="Clay O.K."/>
            <person name="Klein B.S."/>
            <person name="Cuomo C.A."/>
        </authorList>
    </citation>
    <scope>NUCLEOTIDE SEQUENCE [LARGE SCALE GENOMIC DNA]</scope>
    <source>
        <strain evidence="8">UAMH 3008</strain>
    </source>
</reference>
<keyword evidence="2 5" id="KW-0812">Transmembrane</keyword>
<dbReference type="GO" id="GO:0016020">
    <property type="term" value="C:membrane"/>
    <property type="evidence" value="ECO:0007669"/>
    <property type="project" value="UniProtKB-SubCell"/>
</dbReference>
<feature type="domain" description="Amino acid transporter transmembrane" evidence="6">
    <location>
        <begin position="6"/>
        <end position="55"/>
    </location>
</feature>
<protein>
    <recommendedName>
        <fullName evidence="6">Amino acid transporter transmembrane domain-containing protein</fullName>
    </recommendedName>
</protein>
<evidence type="ECO:0000259" key="6">
    <source>
        <dbReference type="Pfam" id="PF01490"/>
    </source>
</evidence>
<evidence type="ECO:0000256" key="3">
    <source>
        <dbReference type="ARBA" id="ARBA00022989"/>
    </source>
</evidence>
<keyword evidence="4 5" id="KW-0472">Membrane</keyword>
<comment type="subcellular location">
    <subcellularLocation>
        <location evidence="1">Membrane</location>
    </subcellularLocation>
</comment>
<dbReference type="OrthoDB" id="294730at2759"/>
<evidence type="ECO:0000256" key="1">
    <source>
        <dbReference type="ARBA" id="ARBA00004370"/>
    </source>
</evidence>